<sequence length="139" mass="16191">MKKHIITFFSLIIIFTSCSKEKVDKSYGVLTHEDVVSIEENSVFSYEPIIYSGKFSGVYFDEKIELELNKNGNYLILYKGKKIEGEWFIKDDGSLIEFDGRKKLPFQFMSWSDNNTLMILNADETADDNGQNYLMRIEK</sequence>
<keyword evidence="2" id="KW-1185">Reference proteome</keyword>
<dbReference type="RefSeq" id="WP_194182832.1">
    <property type="nucleotide sequence ID" value="NZ_JADGIK010000004.1"/>
</dbReference>
<reference evidence="1" key="1">
    <citation type="submission" date="2020-10" db="EMBL/GenBank/DDBJ databases">
        <authorList>
            <person name="Lu T."/>
            <person name="Wang Q."/>
            <person name="Han X."/>
        </authorList>
    </citation>
    <scope>NUCLEOTIDE SEQUENCE</scope>
    <source>
        <strain evidence="1">WQ 117</strain>
    </source>
</reference>
<dbReference type="AlphaFoldDB" id="A0A8J7FP40"/>
<organism evidence="1 2">
    <name type="scientific">Faecalibacter rhinopitheci</name>
    <dbReference type="NCBI Taxonomy" id="2779678"/>
    <lineage>
        <taxon>Bacteria</taxon>
        <taxon>Pseudomonadati</taxon>
        <taxon>Bacteroidota</taxon>
        <taxon>Flavobacteriia</taxon>
        <taxon>Flavobacteriales</taxon>
        <taxon>Weeksellaceae</taxon>
        <taxon>Faecalibacter</taxon>
    </lineage>
</organism>
<comment type="caution">
    <text evidence="1">The sequence shown here is derived from an EMBL/GenBank/DDBJ whole genome shotgun (WGS) entry which is preliminary data.</text>
</comment>
<protein>
    <submittedName>
        <fullName evidence="1">Uncharacterized protein</fullName>
    </submittedName>
</protein>
<accession>A0A8J7FP40</accession>
<gene>
    <name evidence="1" type="ORF">IM532_07470</name>
</gene>
<name>A0A8J7FP40_9FLAO</name>
<dbReference type="EMBL" id="JADGIK010000004">
    <property type="protein sequence ID" value="MBF0597285.1"/>
    <property type="molecule type" value="Genomic_DNA"/>
</dbReference>
<evidence type="ECO:0000313" key="2">
    <source>
        <dbReference type="Proteomes" id="UP000608754"/>
    </source>
</evidence>
<evidence type="ECO:0000313" key="1">
    <source>
        <dbReference type="EMBL" id="MBF0597285.1"/>
    </source>
</evidence>
<dbReference type="PROSITE" id="PS51257">
    <property type="entry name" value="PROKAR_LIPOPROTEIN"/>
    <property type="match status" value="1"/>
</dbReference>
<dbReference type="Proteomes" id="UP000608754">
    <property type="component" value="Unassembled WGS sequence"/>
</dbReference>
<proteinExistence type="predicted"/>